<gene>
    <name evidence="2" type="ORF">BCR41DRAFT_388583</name>
</gene>
<evidence type="ECO:0000256" key="1">
    <source>
        <dbReference type="SAM" id="MobiDB-lite"/>
    </source>
</evidence>
<sequence>MLGLYKLLDGPRSICEYVDSKLKDHRFMGFFTCEDETSMVNDSMELEEESVDDDDYEPSISSDYHVVDEHGHNLSPAKKELQTRGKSYPFYEISRLASPEDMDFDNDSLAEDVAEPDPSIDLQDPYILMDTAALLRHLGHEDEGQRMEIIHVYDSTIDKDRICINESYFKQRRRWHEDERKKRRESALQLIKDDQKICGRYPNIGPSARLMGDPARSSQLPNQIQRALIPALALASSSAQSPAATTATFSPSSLVPSSSSSIPPSLSSPTPSHLHPHPLLPSR</sequence>
<dbReference type="EMBL" id="MCFF01000037">
    <property type="protein sequence ID" value="ORZ08475.1"/>
    <property type="molecule type" value="Genomic_DNA"/>
</dbReference>
<keyword evidence="3" id="KW-1185">Reference proteome</keyword>
<reference evidence="2 3" key="1">
    <citation type="submission" date="2016-07" db="EMBL/GenBank/DDBJ databases">
        <title>Pervasive Adenine N6-methylation of Active Genes in Fungi.</title>
        <authorList>
            <consortium name="DOE Joint Genome Institute"/>
            <person name="Mondo S.J."/>
            <person name="Dannebaum R.O."/>
            <person name="Kuo R.C."/>
            <person name="Labutti K."/>
            <person name="Haridas S."/>
            <person name="Kuo A."/>
            <person name="Salamov A."/>
            <person name="Ahrendt S.R."/>
            <person name="Lipzen A."/>
            <person name="Sullivan W."/>
            <person name="Andreopoulos W.B."/>
            <person name="Clum A."/>
            <person name="Lindquist E."/>
            <person name="Daum C."/>
            <person name="Ramamoorthy G.K."/>
            <person name="Gryganskyi A."/>
            <person name="Culley D."/>
            <person name="Magnuson J.K."/>
            <person name="James T.Y."/>
            <person name="O'Malley M.A."/>
            <person name="Stajich J.E."/>
            <person name="Spatafora J.W."/>
            <person name="Visel A."/>
            <person name="Grigoriev I.V."/>
        </authorList>
    </citation>
    <scope>NUCLEOTIDE SEQUENCE [LARGE SCALE GENOMIC DNA]</scope>
    <source>
        <strain evidence="2 3">NRRL 3116</strain>
    </source>
</reference>
<name>A0A1Y2GE99_9FUNG</name>
<evidence type="ECO:0000313" key="2">
    <source>
        <dbReference type="EMBL" id="ORZ08475.1"/>
    </source>
</evidence>
<accession>A0A1Y2GE99</accession>
<dbReference type="RefSeq" id="XP_021878403.1">
    <property type="nucleotide sequence ID" value="XM_022028019.1"/>
</dbReference>
<dbReference type="InParanoid" id="A0A1Y2GE99"/>
<dbReference type="AlphaFoldDB" id="A0A1Y2GE99"/>
<proteinExistence type="predicted"/>
<comment type="caution">
    <text evidence="2">The sequence shown here is derived from an EMBL/GenBank/DDBJ whole genome shotgun (WGS) entry which is preliminary data.</text>
</comment>
<dbReference type="Proteomes" id="UP000193648">
    <property type="component" value="Unassembled WGS sequence"/>
</dbReference>
<feature type="compositionally biased region" description="Low complexity" evidence="1">
    <location>
        <begin position="242"/>
        <end position="273"/>
    </location>
</feature>
<dbReference type="GeneID" id="33569862"/>
<organism evidence="2 3">
    <name type="scientific">Lobosporangium transversale</name>
    <dbReference type="NCBI Taxonomy" id="64571"/>
    <lineage>
        <taxon>Eukaryota</taxon>
        <taxon>Fungi</taxon>
        <taxon>Fungi incertae sedis</taxon>
        <taxon>Mucoromycota</taxon>
        <taxon>Mortierellomycotina</taxon>
        <taxon>Mortierellomycetes</taxon>
        <taxon>Mortierellales</taxon>
        <taxon>Mortierellaceae</taxon>
        <taxon>Lobosporangium</taxon>
    </lineage>
</organism>
<protein>
    <submittedName>
        <fullName evidence="2">Uncharacterized protein</fullName>
    </submittedName>
</protein>
<feature type="region of interest" description="Disordered" evidence="1">
    <location>
        <begin position="242"/>
        <end position="283"/>
    </location>
</feature>
<evidence type="ECO:0000313" key="3">
    <source>
        <dbReference type="Proteomes" id="UP000193648"/>
    </source>
</evidence>